<dbReference type="SUPFAM" id="SSF159888">
    <property type="entry name" value="YdhG-like"/>
    <property type="match status" value="1"/>
</dbReference>
<evidence type="ECO:0000259" key="1">
    <source>
        <dbReference type="Pfam" id="PF08818"/>
    </source>
</evidence>
<dbReference type="RefSeq" id="WP_093992024.1">
    <property type="nucleotide sequence ID" value="NZ_FXZK01000003.1"/>
</dbReference>
<dbReference type="InterPro" id="IPR014922">
    <property type="entry name" value="YdhG-like"/>
</dbReference>
<dbReference type="AlphaFoldDB" id="A0A238LDR9"/>
<reference evidence="2 3" key="1">
    <citation type="submission" date="2017-05" db="EMBL/GenBank/DDBJ databases">
        <authorList>
            <person name="Song R."/>
            <person name="Chenine A.L."/>
            <person name="Ruprecht R.M."/>
        </authorList>
    </citation>
    <scope>NUCLEOTIDE SEQUENCE [LARGE SCALE GENOMIC DNA]</scope>
    <source>
        <strain evidence="2 3">CECT 8899</strain>
    </source>
</reference>
<accession>A0A238LDR9</accession>
<gene>
    <name evidence="2" type="ORF">LOM8899_01969</name>
</gene>
<organism evidence="2 3">
    <name type="scientific">Flavimaricola marinus</name>
    <dbReference type="NCBI Taxonomy" id="1819565"/>
    <lineage>
        <taxon>Bacteria</taxon>
        <taxon>Pseudomonadati</taxon>
        <taxon>Pseudomonadota</taxon>
        <taxon>Alphaproteobacteria</taxon>
        <taxon>Rhodobacterales</taxon>
        <taxon>Paracoccaceae</taxon>
        <taxon>Flavimaricola</taxon>
    </lineage>
</organism>
<dbReference type="Pfam" id="PF08818">
    <property type="entry name" value="DUF1801"/>
    <property type="match status" value="1"/>
</dbReference>
<feature type="domain" description="YdhG-like" evidence="1">
    <location>
        <begin position="18"/>
        <end position="110"/>
    </location>
</feature>
<dbReference type="Gene3D" id="3.90.1150.200">
    <property type="match status" value="1"/>
</dbReference>
<dbReference type="Proteomes" id="UP000201613">
    <property type="component" value="Unassembled WGS sequence"/>
</dbReference>
<keyword evidence="3" id="KW-1185">Reference proteome</keyword>
<protein>
    <recommendedName>
        <fullName evidence="1">YdhG-like domain-containing protein</fullName>
    </recommendedName>
</protein>
<name>A0A238LDR9_9RHOB</name>
<proteinExistence type="predicted"/>
<evidence type="ECO:0000313" key="2">
    <source>
        <dbReference type="EMBL" id="SMY07829.1"/>
    </source>
</evidence>
<dbReference type="OrthoDB" id="3236524at2"/>
<sequence>MTTITPDSYLAALPSDQQRALGALRQQLRALLPDAVEVMSYAMPGFRLGKKMVAGYAGFAKHCGLYPHSGGIIPQITDEIDALGFKWSKSGVLFTPAHPLPETLVDRIVALRLAEIGA</sequence>
<evidence type="ECO:0000313" key="3">
    <source>
        <dbReference type="Proteomes" id="UP000201613"/>
    </source>
</evidence>
<dbReference type="EMBL" id="FXZK01000003">
    <property type="protein sequence ID" value="SMY07829.1"/>
    <property type="molecule type" value="Genomic_DNA"/>
</dbReference>